<comment type="caution">
    <text evidence="2">The sequence shown here is derived from an EMBL/GenBank/DDBJ whole genome shotgun (WGS) entry which is preliminary data.</text>
</comment>
<dbReference type="Proteomes" id="UP000692954">
    <property type="component" value="Unassembled WGS sequence"/>
</dbReference>
<dbReference type="InterPro" id="IPR040342">
    <property type="entry name" value="DNAAF9"/>
</dbReference>
<dbReference type="PANTHER" id="PTHR33664">
    <property type="entry name" value="RCG26366"/>
    <property type="match status" value="1"/>
</dbReference>
<gene>
    <name evidence="2" type="ORF">PSON_ATCC_30995.1.T1610041</name>
</gene>
<evidence type="ECO:0000259" key="1">
    <source>
        <dbReference type="Pfam" id="PF23281"/>
    </source>
</evidence>
<keyword evidence="3" id="KW-1185">Reference proteome</keyword>
<dbReference type="Pfam" id="PF23281">
    <property type="entry name" value="DAAF9_N"/>
    <property type="match status" value="1"/>
</dbReference>
<dbReference type="OrthoDB" id="72033at2759"/>
<protein>
    <recommendedName>
        <fullName evidence="1">DAAF9 N-terminal domain-containing protein</fullName>
    </recommendedName>
</protein>
<proteinExistence type="predicted"/>
<dbReference type="InterPro" id="IPR056498">
    <property type="entry name" value="DAAF9_N"/>
</dbReference>
<dbReference type="PANTHER" id="PTHR33664:SF1">
    <property type="entry name" value="DYNEIN AXONEMAL ASSEMBLY FACTOR 9"/>
    <property type="match status" value="1"/>
</dbReference>
<sequence>MLQFFQRLENPDSKFHLYDSFYRIKKIEKVCQKENVDGLLIINGIDSKENYEYTKLMNWIYLGYSGIEIETNEYLDNTLSETIFVITKDHMRAYCDQQGFKLLKPYLLQMPNIKLFVPTIKEDENKDESEVLKMAQFVKMMQGLKRIGVLLPQEKNKNIEKWPLIQGYGLLGNGFFSMQHEIVNMSERINQLYKPHDKHSMKTLINVVSQRLNGHVSGSMQLLSEIAIKKRPAVTSEQMVEIFLDTFEIEENKYIKRCNKLIPTVTFGNCSSQQKLPLHLTMESSDLYSSLRFARTYFLTKQISKENVIIPIHDDFEHFVKEYQYQIIEHSFHLDECLLIEIYRALIESFYSALQMICQDYRKMTNQQIFDLCSERLIPTLANYKLQLLNDNLIVSVSSYNSFGEEVTINFKDPISFKLTPQFFTIRLEYKKIPSLVVNGTILGNVIFSDSFILQENCYYIITSNIPNLQIINTDARFSDDIEKIKKKLPLEKLGQQISERVDKNRLFIPSKYALLDIPIQSASYVLHENGIRIFTNEMGWFFILFESMKKIKFTQGLESAWMIFMTEPILCASLQAKTIALEFVGKSVDQVYMKMTNILKENEIKVDYTENPKEFQLTRQGQIILKKEQKVPLLGNMIKDSSFLLDYLESKQLVILTQVKSDLKLLNYLALQDESNQQIDNRIPIILITGTYSSGKNKFAQSLQRYASDFNQKAQVLTFNLLEQSILDEEGLLNKLENLLKYSQDQCICVIPFYLSIDIIVQQLTTGKLSKFVYIKNVINKININNIYQNQNCQPIDNLISQSLPGYCQFTILDSFGNEESEVEEYFKIFRSVCIKSNIFRITNNMVQSSVAKEIYSNTSYNSTLNVFLRIKLATYKSQMIPYQKVFLHNAIPCVKQFRKILRELFKTSHQQKAPMVNYEKLSDIDKFIFRVKEFNSTNKPQLFYLKAFLRFEGQLDKLYEYTANHNYTIERQVKSVNIILKEQLINGVKLQIPSYVGWDTHSNLGFFMVGQNISKDICQQYIEELIQKMKPLQPLLTKNDLSKEIIKEIEFQNRIVGLENGEFYDGQFIRNQDGEILEHHPKLDLFIQEYLNNQNQKIAQFNNQINQEWNNYLNALKC</sequence>
<name>A0A8S1RCF0_9CILI</name>
<dbReference type="AlphaFoldDB" id="A0A8S1RCF0"/>
<organism evidence="2 3">
    <name type="scientific">Paramecium sonneborni</name>
    <dbReference type="NCBI Taxonomy" id="65129"/>
    <lineage>
        <taxon>Eukaryota</taxon>
        <taxon>Sar</taxon>
        <taxon>Alveolata</taxon>
        <taxon>Ciliophora</taxon>
        <taxon>Intramacronucleata</taxon>
        <taxon>Oligohymenophorea</taxon>
        <taxon>Peniculida</taxon>
        <taxon>Parameciidae</taxon>
        <taxon>Paramecium</taxon>
    </lineage>
</organism>
<evidence type="ECO:0000313" key="2">
    <source>
        <dbReference type="EMBL" id="CAD8125658.1"/>
    </source>
</evidence>
<reference evidence="2" key="1">
    <citation type="submission" date="2021-01" db="EMBL/GenBank/DDBJ databases">
        <authorList>
            <consortium name="Genoscope - CEA"/>
            <person name="William W."/>
        </authorList>
    </citation>
    <scope>NUCLEOTIDE SEQUENCE</scope>
</reference>
<evidence type="ECO:0000313" key="3">
    <source>
        <dbReference type="Proteomes" id="UP000692954"/>
    </source>
</evidence>
<accession>A0A8S1RCF0</accession>
<dbReference type="EMBL" id="CAJJDN010000161">
    <property type="protein sequence ID" value="CAD8125658.1"/>
    <property type="molecule type" value="Genomic_DNA"/>
</dbReference>
<feature type="domain" description="DAAF9 N-terminal" evidence="1">
    <location>
        <begin position="13"/>
        <end position="193"/>
    </location>
</feature>